<dbReference type="SUPFAM" id="SSF47226">
    <property type="entry name" value="Histidine-containing phosphotransfer domain, HPT domain"/>
    <property type="match status" value="1"/>
</dbReference>
<dbReference type="Pfam" id="PF02518">
    <property type="entry name" value="HATPase_c"/>
    <property type="match status" value="1"/>
</dbReference>
<dbReference type="Pfam" id="PF01584">
    <property type="entry name" value="CheW"/>
    <property type="match status" value="1"/>
</dbReference>
<dbReference type="InterPro" id="IPR004358">
    <property type="entry name" value="Sig_transdc_His_kin-like_C"/>
</dbReference>
<evidence type="ECO:0000259" key="11">
    <source>
        <dbReference type="PROSITE" id="PS50851"/>
    </source>
</evidence>
<dbReference type="SMART" id="SM00073">
    <property type="entry name" value="HPT"/>
    <property type="match status" value="1"/>
</dbReference>
<dbReference type="InterPro" id="IPR036890">
    <property type="entry name" value="HATPase_C_sf"/>
</dbReference>
<dbReference type="SUPFAM" id="SSF50341">
    <property type="entry name" value="CheW-like"/>
    <property type="match status" value="1"/>
</dbReference>
<comment type="caution">
    <text evidence="13">The sequence shown here is derived from an EMBL/GenBank/DDBJ whole genome shotgun (WGS) entry which is preliminary data.</text>
</comment>
<name>A0A512DML1_9PROT</name>
<keyword evidence="4 9" id="KW-0597">Phosphoprotein</keyword>
<evidence type="ECO:0000256" key="9">
    <source>
        <dbReference type="PROSITE-ProRule" id="PRU00110"/>
    </source>
</evidence>
<dbReference type="GO" id="GO:0005737">
    <property type="term" value="C:cytoplasm"/>
    <property type="evidence" value="ECO:0007669"/>
    <property type="project" value="InterPro"/>
</dbReference>
<dbReference type="InterPro" id="IPR003594">
    <property type="entry name" value="HATPase_dom"/>
</dbReference>
<dbReference type="InterPro" id="IPR002545">
    <property type="entry name" value="CheW-lke_dom"/>
</dbReference>
<dbReference type="CDD" id="cd00088">
    <property type="entry name" value="HPT"/>
    <property type="match status" value="1"/>
</dbReference>
<evidence type="ECO:0000256" key="4">
    <source>
        <dbReference type="ARBA" id="ARBA00022553"/>
    </source>
</evidence>
<dbReference type="Gene3D" id="3.30.565.10">
    <property type="entry name" value="Histidine kinase-like ATPase, C-terminal domain"/>
    <property type="match status" value="1"/>
</dbReference>
<evidence type="ECO:0000313" key="13">
    <source>
        <dbReference type="EMBL" id="GEO37706.1"/>
    </source>
</evidence>
<dbReference type="PROSITE" id="PS50851">
    <property type="entry name" value="CHEW"/>
    <property type="match status" value="1"/>
</dbReference>
<dbReference type="EC" id="2.7.13.3" evidence="2"/>
<dbReference type="InterPro" id="IPR036061">
    <property type="entry name" value="CheW-like_dom_sf"/>
</dbReference>
<dbReference type="InterPro" id="IPR051315">
    <property type="entry name" value="Bact_Chemotaxis_CheA"/>
</dbReference>
<keyword evidence="5" id="KW-0808">Transferase</keyword>
<keyword evidence="7" id="KW-0902">Two-component regulatory system</keyword>
<feature type="modified residue" description="Phosphohistidine" evidence="9">
    <location>
        <position position="44"/>
    </location>
</feature>
<organism evidence="13 14">
    <name type="scientific">Skermanella aerolata</name>
    <dbReference type="NCBI Taxonomy" id="393310"/>
    <lineage>
        <taxon>Bacteria</taxon>
        <taxon>Pseudomonadati</taxon>
        <taxon>Pseudomonadota</taxon>
        <taxon>Alphaproteobacteria</taxon>
        <taxon>Rhodospirillales</taxon>
        <taxon>Azospirillaceae</taxon>
        <taxon>Skermanella</taxon>
    </lineage>
</organism>
<dbReference type="Gene3D" id="1.10.287.560">
    <property type="entry name" value="Histidine kinase CheA-like, homodimeric domain"/>
    <property type="match status" value="1"/>
</dbReference>
<dbReference type="GO" id="GO:0006935">
    <property type="term" value="P:chemotaxis"/>
    <property type="evidence" value="ECO:0007669"/>
    <property type="project" value="InterPro"/>
</dbReference>
<reference evidence="13 14" key="1">
    <citation type="submission" date="2019-07" db="EMBL/GenBank/DDBJ databases">
        <title>Whole genome shotgun sequence of Skermanella aerolata NBRC 106429.</title>
        <authorList>
            <person name="Hosoyama A."/>
            <person name="Uohara A."/>
            <person name="Ohji S."/>
            <person name="Ichikawa N."/>
        </authorList>
    </citation>
    <scope>NUCLEOTIDE SEQUENCE [LARGE SCALE GENOMIC DNA]</scope>
    <source>
        <strain evidence="13 14">NBRC 106429</strain>
    </source>
</reference>
<feature type="domain" description="HPt" evidence="12">
    <location>
        <begin position="1"/>
        <end position="101"/>
    </location>
</feature>
<dbReference type="SMART" id="SM00260">
    <property type="entry name" value="CheW"/>
    <property type="match status" value="1"/>
</dbReference>
<dbReference type="InterPro" id="IPR008207">
    <property type="entry name" value="Sig_transdc_His_kin_Hpt_dom"/>
</dbReference>
<evidence type="ECO:0000256" key="3">
    <source>
        <dbReference type="ARBA" id="ARBA00021495"/>
    </source>
</evidence>
<dbReference type="PANTHER" id="PTHR43395">
    <property type="entry name" value="SENSOR HISTIDINE KINASE CHEA"/>
    <property type="match status" value="1"/>
</dbReference>
<dbReference type="Pfam" id="PF01627">
    <property type="entry name" value="Hpt"/>
    <property type="match status" value="1"/>
</dbReference>
<evidence type="ECO:0000313" key="14">
    <source>
        <dbReference type="Proteomes" id="UP000321523"/>
    </source>
</evidence>
<proteinExistence type="predicted"/>
<evidence type="ECO:0000256" key="8">
    <source>
        <dbReference type="ARBA" id="ARBA00035100"/>
    </source>
</evidence>
<keyword evidence="14" id="KW-1185">Reference proteome</keyword>
<dbReference type="SMART" id="SM01231">
    <property type="entry name" value="H-kinase_dim"/>
    <property type="match status" value="1"/>
</dbReference>
<dbReference type="OrthoDB" id="9803176at2"/>
<dbReference type="InterPro" id="IPR004105">
    <property type="entry name" value="CheA-like_dim"/>
</dbReference>
<comment type="catalytic activity">
    <reaction evidence="1">
        <text>ATP + protein L-histidine = ADP + protein N-phospho-L-histidine.</text>
        <dbReference type="EC" id="2.7.13.3"/>
    </reaction>
</comment>
<dbReference type="SUPFAM" id="SSF47384">
    <property type="entry name" value="Homodimeric domain of signal transducing histidine kinase"/>
    <property type="match status" value="1"/>
</dbReference>
<protein>
    <recommendedName>
        <fullName evidence="3">Chemotaxis protein CheA</fullName>
        <ecNumber evidence="2">2.7.13.3</ecNumber>
    </recommendedName>
</protein>
<evidence type="ECO:0000256" key="5">
    <source>
        <dbReference type="ARBA" id="ARBA00022679"/>
    </source>
</evidence>
<evidence type="ECO:0000256" key="7">
    <source>
        <dbReference type="ARBA" id="ARBA00023012"/>
    </source>
</evidence>
<dbReference type="Proteomes" id="UP000321523">
    <property type="component" value="Unassembled WGS sequence"/>
</dbReference>
<dbReference type="PANTHER" id="PTHR43395:SF1">
    <property type="entry name" value="CHEMOTAXIS PROTEIN CHEA"/>
    <property type="match status" value="1"/>
</dbReference>
<evidence type="ECO:0000256" key="1">
    <source>
        <dbReference type="ARBA" id="ARBA00000085"/>
    </source>
</evidence>
<dbReference type="InterPro" id="IPR036641">
    <property type="entry name" value="HPT_dom_sf"/>
</dbReference>
<feature type="domain" description="Histidine kinase" evidence="10">
    <location>
        <begin position="332"/>
        <end position="619"/>
    </location>
</feature>
<dbReference type="Gene3D" id="1.20.120.160">
    <property type="entry name" value="HPT domain"/>
    <property type="match status" value="1"/>
</dbReference>
<keyword evidence="6" id="KW-0418">Kinase</keyword>
<dbReference type="InterPro" id="IPR036097">
    <property type="entry name" value="HisK_dim/P_sf"/>
</dbReference>
<dbReference type="FunFam" id="3.30.565.10:FF:000016">
    <property type="entry name" value="Chemotaxis protein CheA, putative"/>
    <property type="match status" value="1"/>
</dbReference>
<dbReference type="InterPro" id="IPR005467">
    <property type="entry name" value="His_kinase_dom"/>
</dbReference>
<evidence type="ECO:0000256" key="6">
    <source>
        <dbReference type="ARBA" id="ARBA00022777"/>
    </source>
</evidence>
<dbReference type="PRINTS" id="PR00344">
    <property type="entry name" value="BCTRLSENSOR"/>
</dbReference>
<feature type="domain" description="CheW-like" evidence="11">
    <location>
        <begin position="621"/>
        <end position="757"/>
    </location>
</feature>
<dbReference type="PROSITE" id="PS50109">
    <property type="entry name" value="HIS_KIN"/>
    <property type="match status" value="1"/>
</dbReference>
<dbReference type="AlphaFoldDB" id="A0A512DML1"/>
<sequence>MNALLEQFLLESRDLIAEATRDLLALERAPDDGALIVGVFRAFHTLKGSSGVFGIQPMTRMLHAAEDILAAIRDGRAATGPDLTDALLESLDQTARWLDELEASEALPADADATAAALIGRLHGDGGIDTARPDAPMAGDLDIFTGDERASVLDAVHGQPAGTGVFRIAYRPDPRCFFNGDDPLKLLAGLPGLAALRISAREGWPALDSLDPFQCHLDIDALVLGDESAVRHAFRLVADQVTIAAIDPAALSPQPSPIAGAGDVVGAVLEEQRRLLATPDVPPGEVAGRWGSAAAAAANALRHEGRGGTADALAAALALAQDRLDPKPLAEALERAMRDRLASGKDLAASLPSQQPSSQQASSRSLRVEEQRVDRLFALVGEMIVAKNTLGWLAGRTAEAADPSGIVRPLRDLHALVERLTRDMHDAVVRIRTVPVGQVFDRFPRLVRDLSLRLGKPADLAIEGEATSADKTVVDALFEPLMHLIRNSLDHGVERPEERRARGKPDRATVVLRAFHANDRLVVEISDDGGGIDLAAVGRKAVLAGVLDEAQLALLTDAEVAALIFAPGLSTMEETSDLSGRGVGMSAVRMAIERIGGSVGIRTLRHRGTTISLELPLTLALLRIVTVSARGRRFGAPLDDVAETIRLPDSHIQRIRGRRAFTWRDQVVPLHPLGRLLELPEEPGQGQRRGDGDDRLVLVVRTGGGVFGLEVDGIGDRLEVALRPMDGLLANIPAYLGTTLQGDGGVLLILNLKELPP</sequence>
<evidence type="ECO:0000259" key="12">
    <source>
        <dbReference type="PROSITE" id="PS50894"/>
    </source>
</evidence>
<dbReference type="SMART" id="SM00387">
    <property type="entry name" value="HATPase_c"/>
    <property type="match status" value="1"/>
</dbReference>
<dbReference type="EMBL" id="BJYZ01000007">
    <property type="protein sequence ID" value="GEO37706.1"/>
    <property type="molecule type" value="Genomic_DNA"/>
</dbReference>
<dbReference type="InterPro" id="IPR037006">
    <property type="entry name" value="CheA-like_homodim_sf"/>
</dbReference>
<dbReference type="Pfam" id="PF02895">
    <property type="entry name" value="H-kinase_dim"/>
    <property type="match status" value="1"/>
</dbReference>
<dbReference type="SUPFAM" id="SSF55874">
    <property type="entry name" value="ATPase domain of HSP90 chaperone/DNA topoisomerase II/histidine kinase"/>
    <property type="match status" value="1"/>
</dbReference>
<dbReference type="Gene3D" id="2.30.30.40">
    <property type="entry name" value="SH3 Domains"/>
    <property type="match status" value="1"/>
</dbReference>
<evidence type="ECO:0000259" key="10">
    <source>
        <dbReference type="PROSITE" id="PS50109"/>
    </source>
</evidence>
<accession>A0A512DML1</accession>
<gene>
    <name evidence="13" type="ORF">SAE02_18540</name>
</gene>
<evidence type="ECO:0000256" key="2">
    <source>
        <dbReference type="ARBA" id="ARBA00012438"/>
    </source>
</evidence>
<comment type="function">
    <text evidence="8">Involved in the transmission of sensory signals from the chemoreceptors to the flagellar motors. CheA is autophosphorylated; it can transfer its phosphate group to either CheB or CheY.</text>
</comment>
<dbReference type="RefSeq" id="WP_044426595.1">
    <property type="nucleotide sequence ID" value="NZ_BJYZ01000007.1"/>
</dbReference>
<dbReference type="GO" id="GO:0000155">
    <property type="term" value="F:phosphorelay sensor kinase activity"/>
    <property type="evidence" value="ECO:0007669"/>
    <property type="project" value="InterPro"/>
</dbReference>
<dbReference type="PROSITE" id="PS50894">
    <property type="entry name" value="HPT"/>
    <property type="match status" value="1"/>
</dbReference>